<feature type="transmembrane region" description="Helical" evidence="1">
    <location>
        <begin position="78"/>
        <end position="98"/>
    </location>
</feature>
<protein>
    <recommendedName>
        <fullName evidence="3">DUF3784 domain-containing protein</fullName>
    </recommendedName>
</protein>
<dbReference type="AlphaFoldDB" id="A0A6C0FDE2"/>
<keyword evidence="1" id="KW-0812">Transmembrane</keyword>
<evidence type="ECO:0008006" key="3">
    <source>
        <dbReference type="Google" id="ProtNLM"/>
    </source>
</evidence>
<accession>A0A6C0FDE2</accession>
<evidence type="ECO:0000313" key="2">
    <source>
        <dbReference type="EMBL" id="QHT39222.1"/>
    </source>
</evidence>
<reference evidence="2" key="1">
    <citation type="journal article" date="2020" name="Nature">
        <title>Giant virus diversity and host interactions through global metagenomics.</title>
        <authorList>
            <person name="Schulz F."/>
            <person name="Roux S."/>
            <person name="Paez-Espino D."/>
            <person name="Jungbluth S."/>
            <person name="Walsh D.A."/>
            <person name="Denef V.J."/>
            <person name="McMahon K.D."/>
            <person name="Konstantinidis K.T."/>
            <person name="Eloe-Fadrosh E.A."/>
            <person name="Kyrpides N.C."/>
            <person name="Woyke T."/>
        </authorList>
    </citation>
    <scope>NUCLEOTIDE SEQUENCE</scope>
    <source>
        <strain evidence="2">GVMAG-S-ERX556126-94</strain>
    </source>
</reference>
<name>A0A6C0FDE2_9ZZZZ</name>
<dbReference type="EMBL" id="MN738839">
    <property type="protein sequence ID" value="QHT39222.1"/>
    <property type="molecule type" value="Genomic_DNA"/>
</dbReference>
<keyword evidence="1" id="KW-0472">Membrane</keyword>
<organism evidence="2">
    <name type="scientific">viral metagenome</name>
    <dbReference type="NCBI Taxonomy" id="1070528"/>
    <lineage>
        <taxon>unclassified sequences</taxon>
        <taxon>metagenomes</taxon>
        <taxon>organismal metagenomes</taxon>
    </lineage>
</organism>
<evidence type="ECO:0000256" key="1">
    <source>
        <dbReference type="SAM" id="Phobius"/>
    </source>
</evidence>
<feature type="transmembrane region" description="Helical" evidence="1">
    <location>
        <begin position="6"/>
        <end position="25"/>
    </location>
</feature>
<sequence>MNNNYLNGLLLVIFFVIRIILKFILEDDLDNLLIKYTNFDNTESGIIENGISLSLSFLVVGLINKYGFHSLTISMDPYLEFISILVATVIMLIVYRFYKIYI</sequence>
<proteinExistence type="predicted"/>
<keyword evidence="1" id="KW-1133">Transmembrane helix</keyword>
<feature type="transmembrane region" description="Helical" evidence="1">
    <location>
        <begin position="46"/>
        <end position="66"/>
    </location>
</feature>